<dbReference type="PANTHER" id="PTHR43067:SF3">
    <property type="entry name" value="MALTOSE ABC TRANSPORTER, ATP-BINDING PROTEIN"/>
    <property type="match status" value="1"/>
</dbReference>
<dbReference type="Pfam" id="PF00005">
    <property type="entry name" value="ABC_tran"/>
    <property type="match status" value="1"/>
</dbReference>
<dbReference type="NCBIfam" id="TIGR01727">
    <property type="entry name" value="oligo_HPY"/>
    <property type="match status" value="1"/>
</dbReference>
<dbReference type="GeneID" id="28495179"/>
<dbReference type="FunFam" id="3.40.50.300:FF:000016">
    <property type="entry name" value="Oligopeptide ABC transporter ATP-binding component"/>
    <property type="match status" value="1"/>
</dbReference>
<dbReference type="InterPro" id="IPR027417">
    <property type="entry name" value="P-loop_NTPase"/>
</dbReference>
<dbReference type="SMART" id="SM00382">
    <property type="entry name" value="AAA"/>
    <property type="match status" value="1"/>
</dbReference>
<name>A0A172WG20_9EURY</name>
<dbReference type="PROSITE" id="PS00211">
    <property type="entry name" value="ABC_TRANSPORTER_1"/>
    <property type="match status" value="1"/>
</dbReference>
<keyword evidence="1" id="KW-0813">Transport</keyword>
<dbReference type="GO" id="GO:0015833">
    <property type="term" value="P:peptide transport"/>
    <property type="evidence" value="ECO:0007669"/>
    <property type="project" value="InterPro"/>
</dbReference>
<dbReference type="InterPro" id="IPR017871">
    <property type="entry name" value="ABC_transporter-like_CS"/>
</dbReference>
<dbReference type="InterPro" id="IPR003593">
    <property type="entry name" value="AAA+_ATPase"/>
</dbReference>
<dbReference type="KEGG" id="tpie:A7C91_03255"/>
<dbReference type="CDD" id="cd03257">
    <property type="entry name" value="ABC_NikE_OppD_transporters"/>
    <property type="match status" value="1"/>
</dbReference>
<evidence type="ECO:0000259" key="4">
    <source>
        <dbReference type="PROSITE" id="PS50893"/>
    </source>
</evidence>
<dbReference type="InterPro" id="IPR013563">
    <property type="entry name" value="Oligopep_ABC_C"/>
</dbReference>
<evidence type="ECO:0000256" key="1">
    <source>
        <dbReference type="ARBA" id="ARBA00022448"/>
    </source>
</evidence>
<evidence type="ECO:0000256" key="3">
    <source>
        <dbReference type="ARBA" id="ARBA00022840"/>
    </source>
</evidence>
<dbReference type="OrthoDB" id="18209at2157"/>
<dbReference type="Pfam" id="PF08352">
    <property type="entry name" value="oligo_HPY"/>
    <property type="match status" value="1"/>
</dbReference>
<sequence>MAKNVLEVKDLKMYYFTSKGVVKAVDNITFNLKKGEVLGLAGESGCGKSSLGFTLMGMPTPPGKIVGGSVKIDGREIVGLPEDVLRKEIRWQRISMIFQGAMNALNPVYTVGYQMIEPLLLHKDMDKEDALDRAQKYLELVGLPPDIVYRYPHELSGGMKQRVIIATALLLEPDVVIADEPTTALDVVVQAQIINLMKKLKKELGLSMIFITHDLSILAEISDRVAIMYAGKIIEIGDSEKIYYEPAHPYTQKLLAAIPRLHEDIEKLEFIPGQPPNLITPPKGCRFHPRCPYAMQVCKEQEPELKEIDRDHYAACWLL</sequence>
<feature type="domain" description="ABC transporter" evidence="4">
    <location>
        <begin position="6"/>
        <end position="255"/>
    </location>
</feature>
<dbReference type="PROSITE" id="PS50893">
    <property type="entry name" value="ABC_TRANSPORTER_2"/>
    <property type="match status" value="1"/>
</dbReference>
<keyword evidence="3 5" id="KW-0067">ATP-binding</keyword>
<keyword evidence="6" id="KW-1185">Reference proteome</keyword>
<protein>
    <submittedName>
        <fullName evidence="5">Dipeptide/oligopeptide/nickel ABC transporter ATP-binding protein</fullName>
    </submittedName>
</protein>
<dbReference type="EMBL" id="CP015520">
    <property type="protein sequence ID" value="ANF22305.1"/>
    <property type="molecule type" value="Genomic_DNA"/>
</dbReference>
<dbReference type="Gene3D" id="3.40.50.300">
    <property type="entry name" value="P-loop containing nucleotide triphosphate hydrolases"/>
    <property type="match status" value="1"/>
</dbReference>
<organism evidence="5 6">
    <name type="scientific">Thermococcus piezophilus</name>
    <dbReference type="NCBI Taxonomy" id="1712654"/>
    <lineage>
        <taxon>Archaea</taxon>
        <taxon>Methanobacteriati</taxon>
        <taxon>Methanobacteriota</taxon>
        <taxon>Thermococci</taxon>
        <taxon>Thermococcales</taxon>
        <taxon>Thermococcaceae</taxon>
        <taxon>Thermococcus</taxon>
    </lineage>
</organism>
<dbReference type="AlphaFoldDB" id="A0A172WG20"/>
<gene>
    <name evidence="5" type="ORF">A7C91_03255</name>
</gene>
<dbReference type="STRING" id="1712654.A7C91_03255"/>
<evidence type="ECO:0000313" key="5">
    <source>
        <dbReference type="EMBL" id="ANF22305.1"/>
    </source>
</evidence>
<evidence type="ECO:0000256" key="2">
    <source>
        <dbReference type="ARBA" id="ARBA00022741"/>
    </source>
</evidence>
<dbReference type="InterPro" id="IPR003439">
    <property type="entry name" value="ABC_transporter-like_ATP-bd"/>
</dbReference>
<reference evidence="6" key="1">
    <citation type="journal article" date="2016" name="Syst. Appl. Microbiol.">
        <title>Thermococcus piezophilus sp. nov., a novel hyperthermophilic and piezophilic archaeon with a broad pressure range for growth, isolated from a deepest hydrothermal vent at the Mid-Cayman Rise.</title>
        <authorList>
            <person name="Dalmasso C."/>
            <person name="Oger P."/>
            <person name="Selva G."/>
            <person name="Courtine D."/>
            <person name="L'Haridon S."/>
            <person name="Garlaschelli A."/>
            <person name="Roussel E."/>
            <person name="Miyazaki J."/>
            <person name="Reveillaud J."/>
            <person name="Jebbar M."/>
            <person name="Takai K."/>
            <person name="Maignien L."/>
            <person name="Alain K."/>
        </authorList>
    </citation>
    <scope>NUCLEOTIDE SEQUENCE [LARGE SCALE GENOMIC DNA]</scope>
    <source>
        <strain evidence="6">CDGS</strain>
    </source>
</reference>
<dbReference type="GO" id="GO:0005524">
    <property type="term" value="F:ATP binding"/>
    <property type="evidence" value="ECO:0007669"/>
    <property type="project" value="UniProtKB-KW"/>
</dbReference>
<keyword evidence="2" id="KW-0547">Nucleotide-binding</keyword>
<dbReference type="Proteomes" id="UP000076969">
    <property type="component" value="Chromosome"/>
</dbReference>
<evidence type="ECO:0000313" key="6">
    <source>
        <dbReference type="Proteomes" id="UP000076969"/>
    </source>
</evidence>
<dbReference type="RefSeq" id="WP_068664871.1">
    <property type="nucleotide sequence ID" value="NZ_CP015520.1"/>
</dbReference>
<dbReference type="SUPFAM" id="SSF52540">
    <property type="entry name" value="P-loop containing nucleoside triphosphate hydrolases"/>
    <property type="match status" value="1"/>
</dbReference>
<dbReference type="PANTHER" id="PTHR43067">
    <property type="entry name" value="OLIGOPEPTIDE/DIPEPTIDE ABC TRANSPORTER, ATPASE SUBUNIT"/>
    <property type="match status" value="1"/>
</dbReference>
<accession>A0A172WG20</accession>
<proteinExistence type="predicted"/>
<dbReference type="GO" id="GO:0016887">
    <property type="term" value="F:ATP hydrolysis activity"/>
    <property type="evidence" value="ECO:0007669"/>
    <property type="project" value="InterPro"/>
</dbReference>